<organism evidence="11 12">
    <name type="scientific">Corynebacterium striatum</name>
    <dbReference type="NCBI Taxonomy" id="43770"/>
    <lineage>
        <taxon>Bacteria</taxon>
        <taxon>Bacillati</taxon>
        <taxon>Actinomycetota</taxon>
        <taxon>Actinomycetes</taxon>
        <taxon>Mycobacteriales</taxon>
        <taxon>Corynebacteriaceae</taxon>
        <taxon>Corynebacterium</taxon>
    </lineage>
</organism>
<dbReference type="GO" id="GO:0005886">
    <property type="term" value="C:plasma membrane"/>
    <property type="evidence" value="ECO:0007669"/>
    <property type="project" value="UniProtKB-SubCell"/>
</dbReference>
<keyword evidence="5" id="KW-0067">ATP-binding</keyword>
<dbReference type="InterPro" id="IPR027417">
    <property type="entry name" value="P-loop_NTPase"/>
</dbReference>
<dbReference type="SUPFAM" id="SSF52540">
    <property type="entry name" value="P-loop containing nucleoside triphosphate hydrolases"/>
    <property type="match status" value="1"/>
</dbReference>
<evidence type="ECO:0000256" key="8">
    <source>
        <dbReference type="SAM" id="Phobius"/>
    </source>
</evidence>
<dbReference type="Gene3D" id="3.40.50.300">
    <property type="entry name" value="P-loop containing nucleotide triphosphate hydrolases"/>
    <property type="match status" value="1"/>
</dbReference>
<dbReference type="PROSITE" id="PS50929">
    <property type="entry name" value="ABC_TM1F"/>
    <property type="match status" value="1"/>
</dbReference>
<evidence type="ECO:0000256" key="3">
    <source>
        <dbReference type="ARBA" id="ARBA00022692"/>
    </source>
</evidence>
<dbReference type="GO" id="GO:0016887">
    <property type="term" value="F:ATP hydrolysis activity"/>
    <property type="evidence" value="ECO:0007669"/>
    <property type="project" value="InterPro"/>
</dbReference>
<evidence type="ECO:0000259" key="9">
    <source>
        <dbReference type="PROSITE" id="PS50893"/>
    </source>
</evidence>
<feature type="transmembrane region" description="Helical" evidence="8">
    <location>
        <begin position="54"/>
        <end position="77"/>
    </location>
</feature>
<sequence length="524" mass="55650">MTSSFVSDLRFILRAAGVRRRELIAAIALSTVTLTAALALTLTSGWLITRAWQMPPVLVLSVAVTSVRALGISRALFRYVDRLYAHHMALRALTRLRSAIFTALVERESPSFSRGRAHVRLVRDADAITDFLVRGLLPSGTAAAMSVLAVITTALLSLHAAAIMLAAFLVTGIAVPGLVARAATRNRAARERARFIERLDLVLEHRVEFTALGRAEELLDHAAAASESDSSARVAADAPLARATSLFTLATGLAAWGVLVCAVHFYAGNPMWLGALVLMPLAAFEAHGQLAAATLAGVEAAPSLRCVSTLLTTPRHTKIPRERTAAVTVSGLRTEFGQATWDFHAPENSRVIVRGPSGVGKTQLLETIAGLRTPRAGTVTVPNSCHYCAEDAWIFATSVRENLRVAAPAASEKLMRRVLAALDFELDLDLVLADGPGSLSAGQRRRLLLARALCSDAQVLLLDEPTEHIADADATSLLRILACGPLPGARAERTVILVTHSPVPGASAALATPSVTVLPRPCAH</sequence>
<dbReference type="InterPro" id="IPR036640">
    <property type="entry name" value="ABC1_TM_sf"/>
</dbReference>
<dbReference type="InterPro" id="IPR003439">
    <property type="entry name" value="ABC_transporter-like_ATP-bd"/>
</dbReference>
<dbReference type="RefSeq" id="WP_005531382.1">
    <property type="nucleotide sequence ID" value="NZ_BJLD01000001.1"/>
</dbReference>
<feature type="transmembrane region" description="Helical" evidence="8">
    <location>
        <begin position="131"/>
        <end position="156"/>
    </location>
</feature>
<keyword evidence="4" id="KW-0547">Nucleotide-binding</keyword>
<feature type="domain" description="ABC transmembrane type-1" evidence="10">
    <location>
        <begin position="24"/>
        <end position="278"/>
    </location>
</feature>
<keyword evidence="6 8" id="KW-1133">Transmembrane helix</keyword>
<gene>
    <name evidence="11" type="ORF">Cst04h_00210</name>
</gene>
<dbReference type="Gene3D" id="1.20.1560.10">
    <property type="entry name" value="ABC transporter type 1, transmembrane domain"/>
    <property type="match status" value="1"/>
</dbReference>
<dbReference type="InterPro" id="IPR011527">
    <property type="entry name" value="ABC1_TM_dom"/>
</dbReference>
<dbReference type="GO" id="GO:0005524">
    <property type="term" value="F:ATP binding"/>
    <property type="evidence" value="ECO:0007669"/>
    <property type="project" value="UniProtKB-KW"/>
</dbReference>
<evidence type="ECO:0000256" key="2">
    <source>
        <dbReference type="ARBA" id="ARBA00022448"/>
    </source>
</evidence>
<dbReference type="InterPro" id="IPR003593">
    <property type="entry name" value="AAA+_ATPase"/>
</dbReference>
<dbReference type="PROSITE" id="PS50893">
    <property type="entry name" value="ABC_TRANSPORTER_2"/>
    <property type="match status" value="1"/>
</dbReference>
<evidence type="ECO:0000313" key="11">
    <source>
        <dbReference type="EMBL" id="GEA41851.1"/>
    </source>
</evidence>
<evidence type="ECO:0000256" key="1">
    <source>
        <dbReference type="ARBA" id="ARBA00004651"/>
    </source>
</evidence>
<evidence type="ECO:0000256" key="4">
    <source>
        <dbReference type="ARBA" id="ARBA00022741"/>
    </source>
</evidence>
<comment type="caution">
    <text evidence="11">The sequence shown here is derived from an EMBL/GenBank/DDBJ whole genome shotgun (WGS) entry which is preliminary data.</text>
</comment>
<evidence type="ECO:0000256" key="6">
    <source>
        <dbReference type="ARBA" id="ARBA00022989"/>
    </source>
</evidence>
<reference evidence="11 12" key="1">
    <citation type="submission" date="2019-06" db="EMBL/GenBank/DDBJ databases">
        <title>Draft genome sequence of Corynebacterium striatum NBRC 15291.</title>
        <authorList>
            <person name="Miura T."/>
            <person name="Furukawa M."/>
            <person name="Shimamura M."/>
            <person name="Ohyama Y."/>
            <person name="Yamazoe A."/>
            <person name="Kawasaki H."/>
        </authorList>
    </citation>
    <scope>NUCLEOTIDE SEQUENCE [LARGE SCALE GENOMIC DNA]</scope>
    <source>
        <strain evidence="11 12">NBRC 15291</strain>
    </source>
</reference>
<evidence type="ECO:0000313" key="12">
    <source>
        <dbReference type="Proteomes" id="UP000315234"/>
    </source>
</evidence>
<dbReference type="EMBL" id="BJLD01000001">
    <property type="protein sequence ID" value="GEA41851.1"/>
    <property type="molecule type" value="Genomic_DNA"/>
</dbReference>
<keyword evidence="2" id="KW-0813">Transport</keyword>
<dbReference type="GO" id="GO:0034775">
    <property type="term" value="P:glutathione transmembrane transport"/>
    <property type="evidence" value="ECO:0007669"/>
    <property type="project" value="InterPro"/>
</dbReference>
<proteinExistence type="predicted"/>
<dbReference type="PROSITE" id="PS00211">
    <property type="entry name" value="ABC_TRANSPORTER_1"/>
    <property type="match status" value="1"/>
</dbReference>
<dbReference type="NCBIfam" id="TIGR02868">
    <property type="entry name" value="CydC"/>
    <property type="match status" value="1"/>
</dbReference>
<dbReference type="InterPro" id="IPR014223">
    <property type="entry name" value="ABC_CydC/D"/>
</dbReference>
<dbReference type="Proteomes" id="UP000315234">
    <property type="component" value="Unassembled WGS sequence"/>
</dbReference>
<dbReference type="GO" id="GO:0045454">
    <property type="term" value="P:cell redox homeostasis"/>
    <property type="evidence" value="ECO:0007669"/>
    <property type="project" value="InterPro"/>
</dbReference>
<dbReference type="InterPro" id="IPR017871">
    <property type="entry name" value="ABC_transporter-like_CS"/>
</dbReference>
<comment type="subcellular location">
    <subcellularLocation>
        <location evidence="1">Cell membrane</location>
        <topology evidence="1">Multi-pass membrane protein</topology>
    </subcellularLocation>
</comment>
<evidence type="ECO:0000256" key="5">
    <source>
        <dbReference type="ARBA" id="ARBA00022840"/>
    </source>
</evidence>
<dbReference type="SMART" id="SM00382">
    <property type="entry name" value="AAA"/>
    <property type="match status" value="1"/>
</dbReference>
<dbReference type="PANTHER" id="PTHR24223">
    <property type="entry name" value="ATP-BINDING CASSETTE SUB-FAMILY C"/>
    <property type="match status" value="1"/>
</dbReference>
<feature type="transmembrane region" description="Helical" evidence="8">
    <location>
        <begin position="162"/>
        <end position="184"/>
    </location>
</feature>
<dbReference type="Pfam" id="PF00005">
    <property type="entry name" value="ABC_tran"/>
    <property type="match status" value="1"/>
</dbReference>
<protein>
    <submittedName>
        <fullName evidence="11">Thiol reductant ABC exporter subunit CydC</fullName>
    </submittedName>
</protein>
<feature type="domain" description="ABC transporter" evidence="9">
    <location>
        <begin position="322"/>
        <end position="518"/>
    </location>
</feature>
<evidence type="ECO:0000259" key="10">
    <source>
        <dbReference type="PROSITE" id="PS50929"/>
    </source>
</evidence>
<dbReference type="SUPFAM" id="SSF90123">
    <property type="entry name" value="ABC transporter transmembrane region"/>
    <property type="match status" value="1"/>
</dbReference>
<feature type="transmembrane region" description="Helical" evidence="8">
    <location>
        <begin position="246"/>
        <end position="266"/>
    </location>
</feature>
<feature type="transmembrane region" description="Helical" evidence="8">
    <location>
        <begin position="23"/>
        <end position="48"/>
    </location>
</feature>
<accession>A0AAQ1Z841</accession>
<evidence type="ECO:0000256" key="7">
    <source>
        <dbReference type="ARBA" id="ARBA00023136"/>
    </source>
</evidence>
<dbReference type="InterPro" id="IPR050173">
    <property type="entry name" value="ABC_transporter_C-like"/>
</dbReference>
<keyword evidence="3 8" id="KW-0812">Transmembrane</keyword>
<keyword evidence="7 8" id="KW-0472">Membrane</keyword>
<name>A0AAQ1Z841_CORST</name>
<dbReference type="AlphaFoldDB" id="A0AAQ1Z841"/>
<dbReference type="GO" id="GO:0140359">
    <property type="term" value="F:ABC-type transporter activity"/>
    <property type="evidence" value="ECO:0007669"/>
    <property type="project" value="InterPro"/>
</dbReference>